<feature type="transmembrane region" description="Helical" evidence="1">
    <location>
        <begin position="129"/>
        <end position="146"/>
    </location>
</feature>
<dbReference type="EMBL" id="PCTN01000218">
    <property type="protein sequence ID" value="PIP75222.1"/>
    <property type="molecule type" value="Genomic_DNA"/>
</dbReference>
<evidence type="ECO:0000313" key="2">
    <source>
        <dbReference type="EMBL" id="PIP75222.1"/>
    </source>
</evidence>
<evidence type="ECO:0000313" key="3">
    <source>
        <dbReference type="Proteomes" id="UP000230159"/>
    </source>
</evidence>
<feature type="transmembrane region" description="Helical" evidence="1">
    <location>
        <begin position="439"/>
        <end position="460"/>
    </location>
</feature>
<feature type="transmembrane region" description="Helical" evidence="1">
    <location>
        <begin position="280"/>
        <end position="298"/>
    </location>
</feature>
<feature type="transmembrane region" description="Helical" evidence="1">
    <location>
        <begin position="414"/>
        <end position="432"/>
    </location>
</feature>
<feature type="transmembrane region" description="Helical" evidence="1">
    <location>
        <begin position="180"/>
        <end position="200"/>
    </location>
</feature>
<dbReference type="AlphaFoldDB" id="A0A2H0CZ99"/>
<feature type="transmembrane region" description="Helical" evidence="1">
    <location>
        <begin position="9"/>
        <end position="27"/>
    </location>
</feature>
<organism evidence="2 3">
    <name type="scientific">Candidatus Kuenenbacteria bacterium CG22_combo_CG10-13_8_21_14_all_39_9</name>
    <dbReference type="NCBI Taxonomy" id="1974621"/>
    <lineage>
        <taxon>Bacteria</taxon>
        <taxon>Candidatus Kueneniibacteriota</taxon>
    </lineage>
</organism>
<dbReference type="Proteomes" id="UP000230159">
    <property type="component" value="Unassembled WGS sequence"/>
</dbReference>
<feature type="transmembrane region" description="Helical" evidence="1">
    <location>
        <begin position="509"/>
        <end position="526"/>
    </location>
</feature>
<feature type="transmembrane region" description="Helical" evidence="1">
    <location>
        <begin position="92"/>
        <end position="109"/>
    </location>
</feature>
<feature type="transmembrane region" description="Helical" evidence="1">
    <location>
        <begin position="304"/>
        <end position="320"/>
    </location>
</feature>
<feature type="transmembrane region" description="Helical" evidence="1">
    <location>
        <begin position="327"/>
        <end position="349"/>
    </location>
</feature>
<protein>
    <recommendedName>
        <fullName evidence="4">Glycosyltransferase RgtA/B/C/D-like domain-containing protein</fullName>
    </recommendedName>
</protein>
<proteinExistence type="predicted"/>
<accession>A0A2H0CZ99</accession>
<feature type="transmembrane region" description="Helical" evidence="1">
    <location>
        <begin position="158"/>
        <end position="175"/>
    </location>
</feature>
<evidence type="ECO:0000256" key="1">
    <source>
        <dbReference type="SAM" id="Phobius"/>
    </source>
</evidence>
<feature type="transmembrane region" description="Helical" evidence="1">
    <location>
        <begin position="33"/>
        <end position="56"/>
    </location>
</feature>
<keyword evidence="1" id="KW-1133">Transmembrane helix</keyword>
<comment type="caution">
    <text evidence="2">The sequence shown here is derived from an EMBL/GenBank/DDBJ whole genome shotgun (WGS) entry which is preliminary data.</text>
</comment>
<feature type="transmembrane region" description="Helical" evidence="1">
    <location>
        <begin position="480"/>
        <end position="497"/>
    </location>
</feature>
<sequence length="672" mass="77253">MQILNSKKSIFNGIFIIVVLLMLFNIFLLKSAILGLILAVLWLFGAVAGIFGAKFAANQSNLYQKAMGLVLGLGLIILISSLFFYLFNFNSLAIILSYLIISGIIFYLILKFDIKPKFQKNIFRFDHNIIIYLILFILALFILFYNQTNQAIRSPWEAVPVLFFIIYFLATIFLLKTKNLILLSLHFFLTFIIAVVVYKIGYGFDPFVHRAAEYKLAELGYILPKPFYYIGQYTLVVFLSKIFFVPINLIDKILVPVLAAITLPVIGYYSLNKFVNNKNLLLIAYCLLLIAVTSLFFYTVPQSLANLFLLILIFLLFNNINKYLTWFLVIIIFLIHPLAGIPALILAGVKNFKKLFYILASILIPLFFIFGSLISDFKIKFSFNNFSNLRGLFENIFSYLPFYSVYHLIYLIKYNWIILFILIIIAGIYYLIKTGNKKLLVVSCKLLVVLLINLILLSFFEFKAVIDYEQAEFVKRLGQIILLVLAPVFLLGVYYILDKINNLKAGRYMVIVLVAGILTIGLYLNYPHVDAFEKNRGFSVSKADIEAVRAINLDGAEKNFVVLANQSTAAASLQEFGFKKYYTISNAKFQIPNLFYYPIPTSSPLYNIYLKMVYNGPSLEYIEEARKLTGVARIYFAINDYWLDAKKRVGQAREIADEEFNINDKIWVFRFD</sequence>
<feature type="transmembrane region" description="Helical" evidence="1">
    <location>
        <begin position="253"/>
        <end position="271"/>
    </location>
</feature>
<feature type="transmembrane region" description="Helical" evidence="1">
    <location>
        <begin position="355"/>
        <end position="377"/>
    </location>
</feature>
<gene>
    <name evidence="2" type="ORF">COW86_05015</name>
</gene>
<evidence type="ECO:0008006" key="4">
    <source>
        <dbReference type="Google" id="ProtNLM"/>
    </source>
</evidence>
<name>A0A2H0CZ99_9BACT</name>
<keyword evidence="1" id="KW-0472">Membrane</keyword>
<keyword evidence="1" id="KW-0812">Transmembrane</keyword>
<reference evidence="2 3" key="1">
    <citation type="submission" date="2017-09" db="EMBL/GenBank/DDBJ databases">
        <title>Depth-based differentiation of microbial function through sediment-hosted aquifers and enrichment of novel symbionts in the deep terrestrial subsurface.</title>
        <authorList>
            <person name="Probst A.J."/>
            <person name="Ladd B."/>
            <person name="Jarett J.K."/>
            <person name="Geller-Mcgrath D.E."/>
            <person name="Sieber C.M."/>
            <person name="Emerson J.B."/>
            <person name="Anantharaman K."/>
            <person name="Thomas B.C."/>
            <person name="Malmstrom R."/>
            <person name="Stieglmeier M."/>
            <person name="Klingl A."/>
            <person name="Woyke T."/>
            <person name="Ryan C.M."/>
            <person name="Banfield J.F."/>
        </authorList>
    </citation>
    <scope>NUCLEOTIDE SEQUENCE [LARGE SCALE GENOMIC DNA]</scope>
    <source>
        <strain evidence="2">CG22_combo_CG10-13_8_21_14_all_39_9</strain>
    </source>
</reference>
<feature type="transmembrane region" description="Helical" evidence="1">
    <location>
        <begin position="68"/>
        <end position="86"/>
    </location>
</feature>